<dbReference type="Proteomes" id="UP000192578">
    <property type="component" value="Unassembled WGS sequence"/>
</dbReference>
<sequence>MSLSAAKRCEPLRHLTSISTGIYKNHPESNERIRRRYLYPIHFAYNTTKPPKHKSTPTWMLLVYRPKGWSTYCATLK</sequence>
<dbReference type="AlphaFoldDB" id="A0A9X6NJ24"/>
<comment type="caution">
    <text evidence="1">The sequence shown here is derived from an EMBL/GenBank/DDBJ whole genome shotgun (WGS) entry which is preliminary data.</text>
</comment>
<gene>
    <name evidence="1" type="ORF">BV898_19494</name>
</gene>
<keyword evidence="2" id="KW-1185">Reference proteome</keyword>
<organism evidence="1 2">
    <name type="scientific">Hypsibius exemplaris</name>
    <name type="common">Freshwater tardigrade</name>
    <dbReference type="NCBI Taxonomy" id="2072580"/>
    <lineage>
        <taxon>Eukaryota</taxon>
        <taxon>Metazoa</taxon>
        <taxon>Ecdysozoa</taxon>
        <taxon>Tardigrada</taxon>
        <taxon>Eutardigrada</taxon>
        <taxon>Parachela</taxon>
        <taxon>Hypsibioidea</taxon>
        <taxon>Hypsibiidae</taxon>
        <taxon>Hypsibius</taxon>
    </lineage>
</organism>
<reference evidence="2" key="1">
    <citation type="submission" date="2017-01" db="EMBL/GenBank/DDBJ databases">
        <title>Comparative genomics of anhydrobiosis in the tardigrade Hypsibius dujardini.</title>
        <authorList>
            <person name="Yoshida Y."/>
            <person name="Koutsovoulos G."/>
            <person name="Laetsch D."/>
            <person name="Stevens L."/>
            <person name="Kumar S."/>
            <person name="Horikawa D."/>
            <person name="Ishino K."/>
            <person name="Komine S."/>
            <person name="Tomita M."/>
            <person name="Blaxter M."/>
            <person name="Arakawa K."/>
        </authorList>
    </citation>
    <scope>NUCLEOTIDE SEQUENCE [LARGE SCALE GENOMIC DNA]</scope>
    <source>
        <strain evidence="2">Z151</strain>
    </source>
</reference>
<evidence type="ECO:0000313" key="2">
    <source>
        <dbReference type="Proteomes" id="UP000192578"/>
    </source>
</evidence>
<name>A0A9X6NJ24_HYPEX</name>
<proteinExistence type="predicted"/>
<dbReference type="EMBL" id="MTYJ01000545">
    <property type="protein sequence ID" value="OWA55110.1"/>
    <property type="molecule type" value="Genomic_DNA"/>
</dbReference>
<protein>
    <submittedName>
        <fullName evidence="1">Uncharacterized protein</fullName>
    </submittedName>
</protein>
<accession>A0A9X6NJ24</accession>
<evidence type="ECO:0000313" key="1">
    <source>
        <dbReference type="EMBL" id="OWA55110.1"/>
    </source>
</evidence>